<name>A0ABV9WDW0_9ACTN</name>
<dbReference type="Gene3D" id="1.10.10.10">
    <property type="entry name" value="Winged helix-like DNA-binding domain superfamily/Winged helix DNA-binding domain"/>
    <property type="match status" value="1"/>
</dbReference>
<accession>A0ABV9WDW0</accession>
<organism evidence="1 2">
    <name type="scientific">Dactylosporangium cerinum</name>
    <dbReference type="NCBI Taxonomy" id="1434730"/>
    <lineage>
        <taxon>Bacteria</taxon>
        <taxon>Bacillati</taxon>
        <taxon>Actinomycetota</taxon>
        <taxon>Actinomycetes</taxon>
        <taxon>Micromonosporales</taxon>
        <taxon>Micromonosporaceae</taxon>
        <taxon>Dactylosporangium</taxon>
    </lineage>
</organism>
<dbReference type="RefSeq" id="WP_380126279.1">
    <property type="nucleotide sequence ID" value="NZ_JBHSIU010000085.1"/>
</dbReference>
<protein>
    <submittedName>
        <fullName evidence="1">Uncharacterized protein</fullName>
    </submittedName>
</protein>
<sequence length="76" mass="7811">MQFGVLGPVEVRVGDVPVDLGGPRQQLIVAGLLFHAGRVVTVADQRNTAHALFRACGLSGQAAARAAGLTHVVTVP</sequence>
<gene>
    <name evidence="1" type="ORF">ACFPIJ_48440</name>
</gene>
<dbReference type="InterPro" id="IPR036388">
    <property type="entry name" value="WH-like_DNA-bd_sf"/>
</dbReference>
<evidence type="ECO:0000313" key="1">
    <source>
        <dbReference type="EMBL" id="MFC5005642.1"/>
    </source>
</evidence>
<proteinExistence type="predicted"/>
<reference evidence="2" key="1">
    <citation type="journal article" date="2019" name="Int. J. Syst. Evol. Microbiol.">
        <title>The Global Catalogue of Microorganisms (GCM) 10K type strain sequencing project: providing services to taxonomists for standard genome sequencing and annotation.</title>
        <authorList>
            <consortium name="The Broad Institute Genomics Platform"/>
            <consortium name="The Broad Institute Genome Sequencing Center for Infectious Disease"/>
            <person name="Wu L."/>
            <person name="Ma J."/>
        </authorList>
    </citation>
    <scope>NUCLEOTIDE SEQUENCE [LARGE SCALE GENOMIC DNA]</scope>
    <source>
        <strain evidence="2">CGMCC 4.7152</strain>
    </source>
</reference>
<dbReference type="Proteomes" id="UP001595912">
    <property type="component" value="Unassembled WGS sequence"/>
</dbReference>
<keyword evidence="2" id="KW-1185">Reference proteome</keyword>
<dbReference type="EMBL" id="JBHSIU010000085">
    <property type="protein sequence ID" value="MFC5005642.1"/>
    <property type="molecule type" value="Genomic_DNA"/>
</dbReference>
<evidence type="ECO:0000313" key="2">
    <source>
        <dbReference type="Proteomes" id="UP001595912"/>
    </source>
</evidence>
<comment type="caution">
    <text evidence="1">The sequence shown here is derived from an EMBL/GenBank/DDBJ whole genome shotgun (WGS) entry which is preliminary data.</text>
</comment>